<organism evidence="9 10">
    <name type="scientific">Pseudonocardia yunnanensis</name>
    <dbReference type="NCBI Taxonomy" id="58107"/>
    <lineage>
        <taxon>Bacteria</taxon>
        <taxon>Bacillati</taxon>
        <taxon>Actinomycetota</taxon>
        <taxon>Actinomycetes</taxon>
        <taxon>Pseudonocardiales</taxon>
        <taxon>Pseudonocardiaceae</taxon>
        <taxon>Pseudonocardia</taxon>
    </lineage>
</organism>
<keyword evidence="6 8" id="KW-0139">CF(1)</keyword>
<name>A0ABW4F1Y7_9PSEU</name>
<comment type="caution">
    <text evidence="9">The sequence shown here is derived from an EMBL/GenBank/DDBJ whole genome shotgun (WGS) entry which is preliminary data.</text>
</comment>
<evidence type="ECO:0000313" key="10">
    <source>
        <dbReference type="Proteomes" id="UP001597114"/>
    </source>
</evidence>
<evidence type="ECO:0000256" key="5">
    <source>
        <dbReference type="ARBA" id="ARBA00023136"/>
    </source>
</evidence>
<protein>
    <recommendedName>
        <fullName evidence="8">ATP synthase subunit delta</fullName>
    </recommendedName>
    <alternativeName>
        <fullName evidence="8">ATP synthase F(1) sector subunit delta</fullName>
    </alternativeName>
    <alternativeName>
        <fullName evidence="8">F-type ATPase subunit delta</fullName>
        <shortName evidence="8">F-ATPase subunit delta</shortName>
    </alternativeName>
</protein>
<reference evidence="10" key="1">
    <citation type="journal article" date="2019" name="Int. J. Syst. Evol. Microbiol.">
        <title>The Global Catalogue of Microorganisms (GCM) 10K type strain sequencing project: providing services to taxonomists for standard genome sequencing and annotation.</title>
        <authorList>
            <consortium name="The Broad Institute Genomics Platform"/>
            <consortium name="The Broad Institute Genome Sequencing Center for Infectious Disease"/>
            <person name="Wu L."/>
            <person name="Ma J."/>
        </authorList>
    </citation>
    <scope>NUCLEOTIDE SEQUENCE [LARGE SCALE GENOMIC DNA]</scope>
    <source>
        <strain evidence="10">CCM 7043</strain>
    </source>
</reference>
<sequence>MAAVLAAASRESLAAAMQRLNAYVDTADARALNTMGDELFAFARLIATERSLRRILADPSTPEQARIGLVGQVLGGKLGTPTLDFVKGLVTSRWSQSSDLVEAAEALARQATLAVAEKDSTLDNVEDELFRFGRILDREPQLNSLLSEESTPAEGRLRLLEQVLGNRVSPVAAALLRQTVRLPRSRHLDVVAEELAELAAARRDRSVARVTAPIALSSQQEQKLTDSLSRLYGRPISLQIELDESLLGGLVVQVGGEVIDGSVAGKLAAARRALPS</sequence>
<comment type="function">
    <text evidence="8">F(1)F(0) ATP synthase produces ATP from ADP in the presence of a proton or sodium gradient. F-type ATPases consist of two structural domains, F(1) containing the extramembraneous catalytic core and F(0) containing the membrane proton channel, linked together by a central stalk and a peripheral stalk. During catalysis, ATP synthesis in the catalytic domain of F(1) is coupled via a rotary mechanism of the central stalk subunits to proton translocation.</text>
</comment>
<dbReference type="InterPro" id="IPR000711">
    <property type="entry name" value="ATPase_OSCP/dsu"/>
</dbReference>
<accession>A0ABW4F1Y7</accession>
<dbReference type="SUPFAM" id="SSF47928">
    <property type="entry name" value="N-terminal domain of the delta subunit of the F1F0-ATP synthase"/>
    <property type="match status" value="1"/>
</dbReference>
<evidence type="ECO:0000256" key="3">
    <source>
        <dbReference type="ARBA" id="ARBA00022781"/>
    </source>
</evidence>
<keyword evidence="8" id="KW-1003">Cell membrane</keyword>
<dbReference type="NCBIfam" id="NF009967">
    <property type="entry name" value="PRK13430.1"/>
    <property type="match status" value="1"/>
</dbReference>
<keyword evidence="3 8" id="KW-0375">Hydrogen ion transport</keyword>
<evidence type="ECO:0000256" key="1">
    <source>
        <dbReference type="ARBA" id="ARBA00004370"/>
    </source>
</evidence>
<dbReference type="PANTHER" id="PTHR11910">
    <property type="entry name" value="ATP SYNTHASE DELTA CHAIN"/>
    <property type="match status" value="1"/>
</dbReference>
<dbReference type="EMBL" id="JBHUCO010000024">
    <property type="protein sequence ID" value="MFD1520250.1"/>
    <property type="molecule type" value="Genomic_DNA"/>
</dbReference>
<keyword evidence="7 8" id="KW-0066">ATP synthesis</keyword>
<comment type="function">
    <text evidence="8">This protein is part of the stalk that links CF(0) to CF(1). It either transmits conformational changes from CF(0) to CF(1) or is implicated in proton conduction.</text>
</comment>
<evidence type="ECO:0000256" key="8">
    <source>
        <dbReference type="HAMAP-Rule" id="MF_01416"/>
    </source>
</evidence>
<evidence type="ECO:0000256" key="4">
    <source>
        <dbReference type="ARBA" id="ARBA00023065"/>
    </source>
</evidence>
<dbReference type="HAMAP" id="MF_01416">
    <property type="entry name" value="ATP_synth_delta_bact"/>
    <property type="match status" value="1"/>
</dbReference>
<keyword evidence="4 8" id="KW-0406">Ion transport</keyword>
<dbReference type="Proteomes" id="UP001597114">
    <property type="component" value="Unassembled WGS sequence"/>
</dbReference>
<dbReference type="PRINTS" id="PR00125">
    <property type="entry name" value="ATPASEDELTA"/>
</dbReference>
<comment type="similarity">
    <text evidence="8">Belongs to the ATPase delta chain family.</text>
</comment>
<evidence type="ECO:0000256" key="7">
    <source>
        <dbReference type="ARBA" id="ARBA00023310"/>
    </source>
</evidence>
<dbReference type="Gene3D" id="1.10.520.20">
    <property type="entry name" value="N-terminal domain of the delta subunit of the F1F0-ATP synthase"/>
    <property type="match status" value="1"/>
</dbReference>
<dbReference type="InterPro" id="IPR020781">
    <property type="entry name" value="ATPase_OSCP/d_CS"/>
</dbReference>
<proteinExistence type="inferred from homology"/>
<comment type="subcellular location">
    <subcellularLocation>
        <location evidence="8">Cell membrane</location>
        <topology evidence="8">Peripheral membrane protein</topology>
    </subcellularLocation>
    <subcellularLocation>
        <location evidence="1">Membrane</location>
    </subcellularLocation>
</comment>
<keyword evidence="10" id="KW-1185">Reference proteome</keyword>
<evidence type="ECO:0000256" key="6">
    <source>
        <dbReference type="ARBA" id="ARBA00023196"/>
    </source>
</evidence>
<dbReference type="InterPro" id="IPR026015">
    <property type="entry name" value="ATP_synth_OSCP/delta_N_sf"/>
</dbReference>
<dbReference type="PROSITE" id="PS00389">
    <property type="entry name" value="ATPASE_DELTA"/>
    <property type="match status" value="1"/>
</dbReference>
<dbReference type="Pfam" id="PF00213">
    <property type="entry name" value="OSCP"/>
    <property type="match status" value="2"/>
</dbReference>
<keyword evidence="5 8" id="KW-0472">Membrane</keyword>
<gene>
    <name evidence="8" type="primary">atpH</name>
    <name evidence="9" type="ORF">ACFSJD_22335</name>
</gene>
<keyword evidence="2 8" id="KW-0813">Transport</keyword>
<evidence type="ECO:0000256" key="2">
    <source>
        <dbReference type="ARBA" id="ARBA00022448"/>
    </source>
</evidence>
<evidence type="ECO:0000313" key="9">
    <source>
        <dbReference type="EMBL" id="MFD1520250.1"/>
    </source>
</evidence>
<dbReference type="NCBIfam" id="TIGR01145">
    <property type="entry name" value="ATP_synt_delta"/>
    <property type="match status" value="1"/>
</dbReference>
<dbReference type="RefSeq" id="WP_344727524.1">
    <property type="nucleotide sequence ID" value="NZ_BAAAUS010000043.1"/>
</dbReference>